<reference evidence="2" key="1">
    <citation type="submission" date="2023-07" db="EMBL/GenBank/DDBJ databases">
        <title>Chromosome-level genome assembly of Artemia franciscana.</title>
        <authorList>
            <person name="Jo E."/>
        </authorList>
    </citation>
    <scope>NUCLEOTIDE SEQUENCE</scope>
    <source>
        <tissue evidence="2">Whole body</tissue>
    </source>
</reference>
<evidence type="ECO:0008006" key="4">
    <source>
        <dbReference type="Google" id="ProtNLM"/>
    </source>
</evidence>
<evidence type="ECO:0000313" key="3">
    <source>
        <dbReference type="Proteomes" id="UP001187531"/>
    </source>
</evidence>
<keyword evidence="3" id="KW-1185">Reference proteome</keyword>
<dbReference type="AlphaFoldDB" id="A0AA88IG97"/>
<evidence type="ECO:0000256" key="1">
    <source>
        <dbReference type="SAM" id="MobiDB-lite"/>
    </source>
</evidence>
<name>A0AA88IG97_ARTSF</name>
<accession>A0AA88IG97</accession>
<feature type="region of interest" description="Disordered" evidence="1">
    <location>
        <begin position="14"/>
        <end position="46"/>
    </location>
</feature>
<sequence length="181" mass="21030">MVLQLENYGIRRNSLSEPQFRRHTPQDEEHHRSSGPTEISLSSLDPPSQPKLVQYLAQVTANSKPKRSFNASYYGKHPWLEYSVQDDSVHCFCCRHFGGTSTFPGQRHGSRSFIDDVGVRRWKDTFNVLERHTRSDRHKDSAVSWTMFKAIKTKEMQKIASILMTDRDNEIKENREGVKAY</sequence>
<organism evidence="2 3">
    <name type="scientific">Artemia franciscana</name>
    <name type="common">Brine shrimp</name>
    <name type="synonym">Artemia sanfranciscana</name>
    <dbReference type="NCBI Taxonomy" id="6661"/>
    <lineage>
        <taxon>Eukaryota</taxon>
        <taxon>Metazoa</taxon>
        <taxon>Ecdysozoa</taxon>
        <taxon>Arthropoda</taxon>
        <taxon>Crustacea</taxon>
        <taxon>Branchiopoda</taxon>
        <taxon>Anostraca</taxon>
        <taxon>Artemiidae</taxon>
        <taxon>Artemia</taxon>
    </lineage>
</organism>
<comment type="caution">
    <text evidence="2">The sequence shown here is derived from an EMBL/GenBank/DDBJ whole genome shotgun (WGS) entry which is preliminary data.</text>
</comment>
<gene>
    <name evidence="2" type="ORF">QYM36_007502</name>
</gene>
<protein>
    <recommendedName>
        <fullName evidence="4">TTF-type domain-containing protein</fullName>
    </recommendedName>
</protein>
<proteinExistence type="predicted"/>
<dbReference type="Proteomes" id="UP001187531">
    <property type="component" value="Unassembled WGS sequence"/>
</dbReference>
<feature type="compositionally biased region" description="Polar residues" evidence="1">
    <location>
        <begin position="34"/>
        <end position="46"/>
    </location>
</feature>
<dbReference type="EMBL" id="JAVRJZ010000001">
    <property type="protein sequence ID" value="KAK2726684.1"/>
    <property type="molecule type" value="Genomic_DNA"/>
</dbReference>
<evidence type="ECO:0000313" key="2">
    <source>
        <dbReference type="EMBL" id="KAK2726684.1"/>
    </source>
</evidence>